<evidence type="ECO:0000256" key="5">
    <source>
        <dbReference type="ARBA" id="ARBA00022679"/>
    </source>
</evidence>
<reference evidence="15" key="3">
    <citation type="submission" date="2025-04" db="UniProtKB">
        <authorList>
            <consortium name="RefSeq"/>
        </authorList>
    </citation>
    <scope>IDENTIFICATION</scope>
    <source>
        <strain evidence="15">CBS 304.34</strain>
    </source>
</reference>
<evidence type="ECO:0000313" key="14">
    <source>
        <dbReference type="Proteomes" id="UP000504636"/>
    </source>
</evidence>
<dbReference type="OrthoDB" id="10066429at2759"/>
<keyword evidence="12" id="KW-0732">Signal</keyword>
<dbReference type="Proteomes" id="UP000504636">
    <property type="component" value="Unplaced"/>
</dbReference>
<dbReference type="Pfam" id="PF03901">
    <property type="entry name" value="Glyco_transf_22"/>
    <property type="match status" value="1"/>
</dbReference>
<gene>
    <name evidence="13 15" type="ORF">BDZ99DRAFT_292876</name>
</gene>
<organism evidence="13">
    <name type="scientific">Mytilinidion resinicola</name>
    <dbReference type="NCBI Taxonomy" id="574789"/>
    <lineage>
        <taxon>Eukaryota</taxon>
        <taxon>Fungi</taxon>
        <taxon>Dikarya</taxon>
        <taxon>Ascomycota</taxon>
        <taxon>Pezizomycotina</taxon>
        <taxon>Dothideomycetes</taxon>
        <taxon>Pleosporomycetidae</taxon>
        <taxon>Mytilinidiales</taxon>
        <taxon>Mytilinidiaceae</taxon>
        <taxon>Mytilinidion</taxon>
    </lineage>
</organism>
<feature type="transmembrane region" description="Helical" evidence="11">
    <location>
        <begin position="168"/>
        <end position="189"/>
    </location>
</feature>
<dbReference type="GeneID" id="54455003"/>
<evidence type="ECO:0000256" key="2">
    <source>
        <dbReference type="ARBA" id="ARBA00004687"/>
    </source>
</evidence>
<keyword evidence="7 11" id="KW-0256">Endoplasmic reticulum</keyword>
<dbReference type="GO" id="GO:0006506">
    <property type="term" value="P:GPI anchor biosynthetic process"/>
    <property type="evidence" value="ECO:0007669"/>
    <property type="project" value="UniProtKB-KW"/>
</dbReference>
<sequence>MWRRLYFLLILVRIYFAFSPSYLHPDENFQGPEVIAGRVFSYPVHLTWEFTSENPIRSSFPLWLAYGSPMYLLRWLWEGFGYEEVAPSVVYWALRVLMLTLSIVLEDWAVQELVQSPRQRRVAVPLVASSYVTWTLQTHTFSNSLETLLVAWSLVLIGRIVEDKKHSGVFASSILGFVAVVGVFNRITFPAFLLVPALRLLPHFRRKPFSLVFLITFASITTFIAICVDTAFYTSGPFKFTSLMKHPIITPLNNVKYNSSTANLAQHGIHPFYQHVLVNLPQLLGPAFPLIFFPSWRATMRLLSAFSGVLLLSLFPHQEARFLIPAIPLFLSSIRLPKSYTRTWIASWVIFNVAIGVLMGVYHQGGIVPTQNYLARSNETLSHVLWWKTYSPPIWLLNGKNENLDTRDLMGMPGPKMLEELSKVAPCERKGLLERLAGSQKSVYLVAPRSAYFLKPYAQPNASTEVKLEEVWSYRQHLNLDDMDFGDDGVWPTLQRVVGGRGLVTYKATKTCR</sequence>
<evidence type="ECO:0000256" key="11">
    <source>
        <dbReference type="RuleBase" id="RU363075"/>
    </source>
</evidence>
<dbReference type="EMBL" id="MU003699">
    <property type="protein sequence ID" value="KAF2810991.1"/>
    <property type="molecule type" value="Genomic_DNA"/>
</dbReference>
<keyword evidence="6 11" id="KW-0812">Transmembrane</keyword>
<dbReference type="PANTHER" id="PTHR22760:SF3">
    <property type="entry name" value="GPI MANNOSYLTRANSFERASE 4"/>
    <property type="match status" value="1"/>
</dbReference>
<keyword evidence="5 13" id="KW-0808">Transferase</keyword>
<evidence type="ECO:0000256" key="8">
    <source>
        <dbReference type="ARBA" id="ARBA00022989"/>
    </source>
</evidence>
<dbReference type="PANTHER" id="PTHR22760">
    <property type="entry name" value="GLYCOSYLTRANSFERASE"/>
    <property type="match status" value="1"/>
</dbReference>
<comment type="pathway">
    <text evidence="2">Glycolipid biosynthesis; glycosylphosphatidylinositol-anchor biosynthesis.</text>
</comment>
<keyword evidence="8 11" id="KW-1133">Transmembrane helix</keyword>
<evidence type="ECO:0000256" key="6">
    <source>
        <dbReference type="ARBA" id="ARBA00022692"/>
    </source>
</evidence>
<dbReference type="GO" id="GO:0000026">
    <property type="term" value="F:alpha-1,2-mannosyltransferase activity"/>
    <property type="evidence" value="ECO:0007669"/>
    <property type="project" value="TreeGrafter"/>
</dbReference>
<dbReference type="RefSeq" id="XP_033577955.1">
    <property type="nucleotide sequence ID" value="XM_033714110.1"/>
</dbReference>
<evidence type="ECO:0000256" key="3">
    <source>
        <dbReference type="ARBA" id="ARBA00022502"/>
    </source>
</evidence>
<keyword evidence="4 11" id="KW-0328">Glycosyltransferase</keyword>
<evidence type="ECO:0000256" key="1">
    <source>
        <dbReference type="ARBA" id="ARBA00004477"/>
    </source>
</evidence>
<feature type="transmembrane region" description="Helical" evidence="11">
    <location>
        <begin position="209"/>
        <end position="234"/>
    </location>
</feature>
<dbReference type="AlphaFoldDB" id="A0A6A6YQF2"/>
<evidence type="ECO:0000313" key="15">
    <source>
        <dbReference type="RefSeq" id="XP_033577955.1"/>
    </source>
</evidence>
<evidence type="ECO:0000256" key="4">
    <source>
        <dbReference type="ARBA" id="ARBA00022676"/>
    </source>
</evidence>
<evidence type="ECO:0000256" key="10">
    <source>
        <dbReference type="ARBA" id="ARBA00038466"/>
    </source>
</evidence>
<protein>
    <recommendedName>
        <fullName evidence="11">Mannosyltransferase</fullName>
        <ecNumber evidence="11">2.4.1.-</ecNumber>
    </recommendedName>
</protein>
<keyword evidence="14" id="KW-1185">Reference proteome</keyword>
<comment type="caution">
    <text evidence="11">Lacks conserved residue(s) required for the propagation of feature annotation.</text>
</comment>
<feature type="signal peptide" evidence="12">
    <location>
        <begin position="1"/>
        <end position="17"/>
    </location>
</feature>
<evidence type="ECO:0000256" key="7">
    <source>
        <dbReference type="ARBA" id="ARBA00022824"/>
    </source>
</evidence>
<reference evidence="15" key="2">
    <citation type="submission" date="2020-04" db="EMBL/GenBank/DDBJ databases">
        <authorList>
            <consortium name="NCBI Genome Project"/>
        </authorList>
    </citation>
    <scope>NUCLEOTIDE SEQUENCE</scope>
    <source>
        <strain evidence="15">CBS 304.34</strain>
    </source>
</reference>
<reference evidence="13 15" key="1">
    <citation type="journal article" date="2020" name="Stud. Mycol.">
        <title>101 Dothideomycetes genomes: a test case for predicting lifestyles and emergence of pathogens.</title>
        <authorList>
            <person name="Haridas S."/>
            <person name="Albert R."/>
            <person name="Binder M."/>
            <person name="Bloem J."/>
            <person name="Labutti K."/>
            <person name="Salamov A."/>
            <person name="Andreopoulos B."/>
            <person name="Baker S."/>
            <person name="Barry K."/>
            <person name="Bills G."/>
            <person name="Bluhm B."/>
            <person name="Cannon C."/>
            <person name="Castanera R."/>
            <person name="Culley D."/>
            <person name="Daum C."/>
            <person name="Ezra D."/>
            <person name="Gonzalez J."/>
            <person name="Henrissat B."/>
            <person name="Kuo A."/>
            <person name="Liang C."/>
            <person name="Lipzen A."/>
            <person name="Lutzoni F."/>
            <person name="Magnuson J."/>
            <person name="Mondo S."/>
            <person name="Nolan M."/>
            <person name="Ohm R."/>
            <person name="Pangilinan J."/>
            <person name="Park H.-J."/>
            <person name="Ramirez L."/>
            <person name="Alfaro M."/>
            <person name="Sun H."/>
            <person name="Tritt A."/>
            <person name="Yoshinaga Y."/>
            <person name="Zwiers L.-H."/>
            <person name="Turgeon B."/>
            <person name="Goodwin S."/>
            <person name="Spatafora J."/>
            <person name="Crous P."/>
            <person name="Grigoriev I."/>
        </authorList>
    </citation>
    <scope>NUCLEOTIDE SEQUENCE</scope>
    <source>
        <strain evidence="13 15">CBS 304.34</strain>
    </source>
</reference>
<dbReference type="GO" id="GO:0005789">
    <property type="term" value="C:endoplasmic reticulum membrane"/>
    <property type="evidence" value="ECO:0007669"/>
    <property type="project" value="UniProtKB-SubCell"/>
</dbReference>
<comment type="similarity">
    <text evidence="10">Belongs to the glycosyltransferase 22 family. PIGZ subfamily.</text>
</comment>
<keyword evidence="3" id="KW-0337">GPI-anchor biosynthesis</keyword>
<dbReference type="InterPro" id="IPR005599">
    <property type="entry name" value="GPI_mannosylTrfase"/>
</dbReference>
<name>A0A6A6YQF2_9PEZI</name>
<evidence type="ECO:0000256" key="12">
    <source>
        <dbReference type="SAM" id="SignalP"/>
    </source>
</evidence>
<dbReference type="EC" id="2.4.1.-" evidence="11"/>
<proteinExistence type="inferred from homology"/>
<evidence type="ECO:0000256" key="9">
    <source>
        <dbReference type="ARBA" id="ARBA00023136"/>
    </source>
</evidence>
<feature type="chain" id="PRO_5044629273" description="Mannosyltransferase" evidence="12">
    <location>
        <begin position="18"/>
        <end position="513"/>
    </location>
</feature>
<accession>A0A6A6YQF2</accession>
<evidence type="ECO:0000313" key="13">
    <source>
        <dbReference type="EMBL" id="KAF2810991.1"/>
    </source>
</evidence>
<comment type="subcellular location">
    <subcellularLocation>
        <location evidence="1 11">Endoplasmic reticulum membrane</location>
        <topology evidence="1 11">Multi-pass membrane protein</topology>
    </subcellularLocation>
</comment>
<feature type="transmembrane region" description="Helical" evidence="11">
    <location>
        <begin position="344"/>
        <end position="362"/>
    </location>
</feature>
<keyword evidence="9 11" id="KW-0472">Membrane</keyword>